<dbReference type="EMBL" id="CAADEX010000017">
    <property type="protein sequence ID" value="VFJ47575.1"/>
    <property type="molecule type" value="Genomic_DNA"/>
</dbReference>
<proteinExistence type="predicted"/>
<organism evidence="2">
    <name type="scientific">Candidatus Kentrum sp. DK</name>
    <dbReference type="NCBI Taxonomy" id="2126562"/>
    <lineage>
        <taxon>Bacteria</taxon>
        <taxon>Pseudomonadati</taxon>
        <taxon>Pseudomonadota</taxon>
        <taxon>Gammaproteobacteria</taxon>
        <taxon>Candidatus Kentrum</taxon>
    </lineage>
</organism>
<sequence>MNYRRIKAPGAQYFFTLVTEHRRPLLVAHIDRLRNAFRHVQSRHPFRIDAIVVLPDHLHALWTLPAGDDDYSKRWMDIKRVFGCAFSAMPSTPSQMQKREKGIWQRRFWEQCIRDQDDLRNHLDYIHYNPVKHGYVTRVRDWPYSTFRRLVERQWYTDDWGGDISDTVYGMDCE</sequence>
<dbReference type="NCBIfam" id="NF047646">
    <property type="entry name" value="REP_Tyr_transpos"/>
    <property type="match status" value="1"/>
</dbReference>
<accession>A0A450S6R2</accession>
<dbReference type="PANTHER" id="PTHR36966:SF1">
    <property type="entry name" value="REP-ASSOCIATED TYROSINE TRANSPOSASE"/>
    <property type="match status" value="1"/>
</dbReference>
<dbReference type="GO" id="GO:0006313">
    <property type="term" value="P:DNA transposition"/>
    <property type="evidence" value="ECO:0007669"/>
    <property type="project" value="InterPro"/>
</dbReference>
<dbReference type="Pfam" id="PF01797">
    <property type="entry name" value="Y1_Tnp"/>
    <property type="match status" value="1"/>
</dbReference>
<dbReference type="AlphaFoldDB" id="A0A450S6R2"/>
<dbReference type="GO" id="GO:0043565">
    <property type="term" value="F:sequence-specific DNA binding"/>
    <property type="evidence" value="ECO:0007669"/>
    <property type="project" value="TreeGrafter"/>
</dbReference>
<evidence type="ECO:0000259" key="1">
    <source>
        <dbReference type="SMART" id="SM01321"/>
    </source>
</evidence>
<evidence type="ECO:0000313" key="2">
    <source>
        <dbReference type="EMBL" id="VFJ47575.1"/>
    </source>
</evidence>
<dbReference type="PANTHER" id="PTHR36966">
    <property type="entry name" value="REP-ASSOCIATED TYROSINE TRANSPOSASE"/>
    <property type="match status" value="1"/>
</dbReference>
<dbReference type="SUPFAM" id="SSF143422">
    <property type="entry name" value="Transposase IS200-like"/>
    <property type="match status" value="1"/>
</dbReference>
<dbReference type="Gene3D" id="3.30.70.1290">
    <property type="entry name" value="Transposase IS200-like"/>
    <property type="match status" value="1"/>
</dbReference>
<dbReference type="InterPro" id="IPR052715">
    <property type="entry name" value="RAYT_transposase"/>
</dbReference>
<dbReference type="InterPro" id="IPR002686">
    <property type="entry name" value="Transposase_17"/>
</dbReference>
<gene>
    <name evidence="2" type="ORF">BECKDK2373B_GA0170837_101733</name>
</gene>
<name>A0A450S6R2_9GAMM</name>
<dbReference type="InterPro" id="IPR036515">
    <property type="entry name" value="Transposase_17_sf"/>
</dbReference>
<reference evidence="2" key="1">
    <citation type="submission" date="2019-02" db="EMBL/GenBank/DDBJ databases">
        <authorList>
            <person name="Gruber-Vodicka R. H."/>
            <person name="Seah K. B. B."/>
        </authorList>
    </citation>
    <scope>NUCLEOTIDE SEQUENCE</scope>
    <source>
        <strain evidence="2">BECK_DK47</strain>
    </source>
</reference>
<dbReference type="SMART" id="SM01321">
    <property type="entry name" value="Y1_Tnp"/>
    <property type="match status" value="1"/>
</dbReference>
<feature type="domain" description="Transposase IS200-like" evidence="1">
    <location>
        <begin position="8"/>
        <end position="129"/>
    </location>
</feature>
<protein>
    <submittedName>
        <fullName evidence="2">Putative transposase</fullName>
    </submittedName>
</protein>
<dbReference type="GO" id="GO:0004803">
    <property type="term" value="F:transposase activity"/>
    <property type="evidence" value="ECO:0007669"/>
    <property type="project" value="InterPro"/>
</dbReference>